<feature type="disulfide bond" evidence="5">
    <location>
        <begin position="193"/>
        <end position="202"/>
    </location>
</feature>
<dbReference type="InterPro" id="IPR051022">
    <property type="entry name" value="Notch_Cell-Fate_Det"/>
</dbReference>
<dbReference type="Proteomes" id="UP001217089">
    <property type="component" value="Unassembled WGS sequence"/>
</dbReference>
<protein>
    <recommendedName>
        <fullName evidence="6">EGF-like domain-containing protein</fullName>
    </recommendedName>
</protein>
<dbReference type="PROSITE" id="PS01187">
    <property type="entry name" value="EGF_CA"/>
    <property type="match status" value="3"/>
</dbReference>
<dbReference type="InterPro" id="IPR009030">
    <property type="entry name" value="Growth_fac_rcpt_cys_sf"/>
</dbReference>
<feature type="disulfide bond" evidence="5">
    <location>
        <begin position="76"/>
        <end position="85"/>
    </location>
</feature>
<dbReference type="PROSITE" id="PS50026">
    <property type="entry name" value="EGF_3"/>
    <property type="match status" value="7"/>
</dbReference>
<feature type="disulfide bond" evidence="5">
    <location>
        <begin position="174"/>
        <end position="191"/>
    </location>
</feature>
<dbReference type="SUPFAM" id="SSF57184">
    <property type="entry name" value="Growth factor receptor domain"/>
    <property type="match status" value="1"/>
</dbReference>
<accession>A0ABQ9E4C4</accession>
<dbReference type="CDD" id="cd00054">
    <property type="entry name" value="EGF_CA"/>
    <property type="match status" value="4"/>
</dbReference>
<feature type="disulfide bond" evidence="5">
    <location>
        <begin position="114"/>
        <end position="123"/>
    </location>
</feature>
<dbReference type="Pfam" id="PF00008">
    <property type="entry name" value="EGF"/>
    <property type="match status" value="6"/>
</dbReference>
<keyword evidence="4" id="KW-0325">Glycoprotein</keyword>
<proteinExistence type="predicted"/>
<keyword evidence="2" id="KW-0677">Repeat</keyword>
<comment type="caution">
    <text evidence="5">Lacks conserved residue(s) required for the propagation of feature annotation.</text>
</comment>
<dbReference type="InterPro" id="IPR013032">
    <property type="entry name" value="EGF-like_CS"/>
</dbReference>
<feature type="domain" description="EGF-like" evidence="6">
    <location>
        <begin position="126"/>
        <end position="163"/>
    </location>
</feature>
<dbReference type="SUPFAM" id="SSF57196">
    <property type="entry name" value="EGF/Laminin"/>
    <property type="match status" value="4"/>
</dbReference>
<evidence type="ECO:0000259" key="6">
    <source>
        <dbReference type="PROSITE" id="PS50026"/>
    </source>
</evidence>
<feature type="domain" description="EGF-like" evidence="6">
    <location>
        <begin position="165"/>
        <end position="203"/>
    </location>
</feature>
<feature type="domain" description="EGF-like" evidence="6">
    <location>
        <begin position="289"/>
        <end position="326"/>
    </location>
</feature>
<dbReference type="PROSITE" id="PS00010">
    <property type="entry name" value="ASX_HYDROXYL"/>
    <property type="match status" value="6"/>
</dbReference>
<dbReference type="InterPro" id="IPR000742">
    <property type="entry name" value="EGF"/>
</dbReference>
<sequence>MAPASTTQEVTPVNVHLVTKVINVNSCEDGVNTYTCNCLTGFEGRNCGVNIDDCASRPCKNGATCNDQINDFNCTCLPGWTGPTCEVNINECFPNPCLNGAMCSDFVNYYNCSCVAGYTGKNCETDINDCANNPCHNNGTCQDKVNGYECICPTGQWMGKTCSEIYNACYFTPCQNGATCATNPPSLDYNCTCPLGFDGNTCQNNINDCIGVTCTPPLVCHDGINNYTCACETGANCELMTSYCDSAEEVKVDPPACKNGGTCTGGANAFTCSCAPGFTGITGANCEINIDECEPGPCQHGGQCQDLINGYECNCTDTGFNGTNCELNIDDCAPRPCQHGSNCTDLIKVMIVRLTLMIVSMINVNMDLPVWMVSLSTNVTVLLDTAALIVKSKLMNV</sequence>
<evidence type="ECO:0000313" key="7">
    <source>
        <dbReference type="EMBL" id="KAJ8300258.1"/>
    </source>
</evidence>
<reference evidence="7 8" key="1">
    <citation type="submission" date="2022-12" db="EMBL/GenBank/DDBJ databases">
        <title>Chromosome-level genome of Tegillarca granosa.</title>
        <authorList>
            <person name="Kim J."/>
        </authorList>
    </citation>
    <scope>NUCLEOTIDE SEQUENCE [LARGE SCALE GENOMIC DNA]</scope>
    <source>
        <strain evidence="7">Teg-2019</strain>
        <tissue evidence="7">Adductor muscle</tissue>
    </source>
</reference>
<feature type="domain" description="EGF-like" evidence="6">
    <location>
        <begin position="246"/>
        <end position="287"/>
    </location>
</feature>
<evidence type="ECO:0000256" key="1">
    <source>
        <dbReference type="ARBA" id="ARBA00022536"/>
    </source>
</evidence>
<dbReference type="PRINTS" id="PR00010">
    <property type="entry name" value="EGFBLOOD"/>
</dbReference>
<feature type="domain" description="EGF-like" evidence="6">
    <location>
        <begin position="50"/>
        <end position="86"/>
    </location>
</feature>
<evidence type="ECO:0000256" key="2">
    <source>
        <dbReference type="ARBA" id="ARBA00022737"/>
    </source>
</evidence>
<dbReference type="PANTHER" id="PTHR24049:SF35">
    <property type="entry name" value="EGF-LIKE DOMAIN-CONTAINING PROTEIN"/>
    <property type="match status" value="1"/>
</dbReference>
<feature type="domain" description="EGF-like" evidence="6">
    <location>
        <begin position="88"/>
        <end position="124"/>
    </location>
</feature>
<dbReference type="SMART" id="SM00181">
    <property type="entry name" value="EGF"/>
    <property type="match status" value="7"/>
</dbReference>
<evidence type="ECO:0000256" key="5">
    <source>
        <dbReference type="PROSITE-ProRule" id="PRU00076"/>
    </source>
</evidence>
<dbReference type="Pfam" id="PF12661">
    <property type="entry name" value="hEGF"/>
    <property type="match status" value="1"/>
</dbReference>
<evidence type="ECO:0000256" key="4">
    <source>
        <dbReference type="ARBA" id="ARBA00023180"/>
    </source>
</evidence>
<feature type="domain" description="EGF-like" evidence="6">
    <location>
        <begin position="205"/>
        <end position="238"/>
    </location>
</feature>
<organism evidence="7 8">
    <name type="scientific">Tegillarca granosa</name>
    <name type="common">Malaysian cockle</name>
    <name type="synonym">Anadara granosa</name>
    <dbReference type="NCBI Taxonomy" id="220873"/>
    <lineage>
        <taxon>Eukaryota</taxon>
        <taxon>Metazoa</taxon>
        <taxon>Spiralia</taxon>
        <taxon>Lophotrochozoa</taxon>
        <taxon>Mollusca</taxon>
        <taxon>Bivalvia</taxon>
        <taxon>Autobranchia</taxon>
        <taxon>Pteriomorphia</taxon>
        <taxon>Arcoida</taxon>
        <taxon>Arcoidea</taxon>
        <taxon>Arcidae</taxon>
        <taxon>Tegillarca</taxon>
    </lineage>
</organism>
<keyword evidence="1 5" id="KW-0245">EGF-like domain</keyword>
<keyword evidence="3 5" id="KW-1015">Disulfide bond</keyword>
<evidence type="ECO:0000313" key="8">
    <source>
        <dbReference type="Proteomes" id="UP001217089"/>
    </source>
</evidence>
<dbReference type="SMART" id="SM00179">
    <property type="entry name" value="EGF_CA"/>
    <property type="match status" value="8"/>
</dbReference>
<dbReference type="Gene3D" id="2.10.25.10">
    <property type="entry name" value="Laminin"/>
    <property type="match status" value="7"/>
</dbReference>
<dbReference type="InterPro" id="IPR000152">
    <property type="entry name" value="EGF-type_Asp/Asn_hydroxyl_site"/>
</dbReference>
<dbReference type="PANTHER" id="PTHR24049">
    <property type="entry name" value="CRUMBS FAMILY MEMBER"/>
    <property type="match status" value="1"/>
</dbReference>
<comment type="caution">
    <text evidence="7">The sequence shown here is derived from an EMBL/GenBank/DDBJ whole genome shotgun (WGS) entry which is preliminary data.</text>
</comment>
<dbReference type="EMBL" id="JARBDR010000919">
    <property type="protein sequence ID" value="KAJ8300258.1"/>
    <property type="molecule type" value="Genomic_DNA"/>
</dbReference>
<name>A0ABQ9E4C4_TEGGR</name>
<keyword evidence="8" id="KW-1185">Reference proteome</keyword>
<dbReference type="InterPro" id="IPR001881">
    <property type="entry name" value="EGF-like_Ca-bd_dom"/>
</dbReference>
<gene>
    <name evidence="7" type="ORF">KUTeg_021777</name>
</gene>
<dbReference type="PROSITE" id="PS00022">
    <property type="entry name" value="EGF_1"/>
    <property type="match status" value="4"/>
</dbReference>
<evidence type="ECO:0000256" key="3">
    <source>
        <dbReference type="ARBA" id="ARBA00023157"/>
    </source>
</evidence>
<dbReference type="PROSITE" id="PS01186">
    <property type="entry name" value="EGF_2"/>
    <property type="match status" value="5"/>
</dbReference>
<dbReference type="InterPro" id="IPR018097">
    <property type="entry name" value="EGF_Ca-bd_CS"/>
</dbReference>